<gene>
    <name evidence="1" type="ORF">ACFPZN_33415</name>
</gene>
<comment type="caution">
    <text evidence="1">The sequence shown here is derived from an EMBL/GenBank/DDBJ whole genome shotgun (WGS) entry which is preliminary data.</text>
</comment>
<dbReference type="InterPro" id="IPR029063">
    <property type="entry name" value="SAM-dependent_MTases_sf"/>
</dbReference>
<organism evidence="1 2">
    <name type="scientific">Actinomadura rugatobispora</name>
    <dbReference type="NCBI Taxonomy" id="1994"/>
    <lineage>
        <taxon>Bacteria</taxon>
        <taxon>Bacillati</taxon>
        <taxon>Actinomycetota</taxon>
        <taxon>Actinomycetes</taxon>
        <taxon>Streptosporangiales</taxon>
        <taxon>Thermomonosporaceae</taxon>
        <taxon>Actinomadura</taxon>
    </lineage>
</organism>
<dbReference type="Proteomes" id="UP001596074">
    <property type="component" value="Unassembled WGS sequence"/>
</dbReference>
<keyword evidence="1" id="KW-0808">Transferase</keyword>
<accession>A0ABW1A4S1</accession>
<dbReference type="SUPFAM" id="SSF53335">
    <property type="entry name" value="S-adenosyl-L-methionine-dependent methyltransferases"/>
    <property type="match status" value="1"/>
</dbReference>
<name>A0ABW1A4S1_9ACTN</name>
<evidence type="ECO:0000313" key="1">
    <source>
        <dbReference type="EMBL" id="MFC5750550.1"/>
    </source>
</evidence>
<evidence type="ECO:0000313" key="2">
    <source>
        <dbReference type="Proteomes" id="UP001596074"/>
    </source>
</evidence>
<dbReference type="EC" id="2.1.1.-" evidence="1"/>
<reference evidence="2" key="1">
    <citation type="journal article" date="2019" name="Int. J. Syst. Evol. Microbiol.">
        <title>The Global Catalogue of Microorganisms (GCM) 10K type strain sequencing project: providing services to taxonomists for standard genome sequencing and annotation.</title>
        <authorList>
            <consortium name="The Broad Institute Genomics Platform"/>
            <consortium name="The Broad Institute Genome Sequencing Center for Infectious Disease"/>
            <person name="Wu L."/>
            <person name="Ma J."/>
        </authorList>
    </citation>
    <scope>NUCLEOTIDE SEQUENCE [LARGE SCALE GENOMIC DNA]</scope>
    <source>
        <strain evidence="2">KCTC 42087</strain>
    </source>
</reference>
<dbReference type="GO" id="GO:0008168">
    <property type="term" value="F:methyltransferase activity"/>
    <property type="evidence" value="ECO:0007669"/>
    <property type="project" value="UniProtKB-KW"/>
</dbReference>
<keyword evidence="1" id="KW-0489">Methyltransferase</keyword>
<dbReference type="EMBL" id="JBHSON010000055">
    <property type="protein sequence ID" value="MFC5750550.1"/>
    <property type="molecule type" value="Genomic_DNA"/>
</dbReference>
<protein>
    <submittedName>
        <fullName evidence="1">Class I SAM-dependent methyltransferase</fullName>
        <ecNumber evidence="1">2.1.1.-</ecNumber>
    </submittedName>
</protein>
<sequence>MRGARTSGLLLGAAAVGFVADALWRRTRARSLATAPSAAPDTPEGAYRLVRAAGVRVPEPDLRAARAHAADQGLDVLDLVPARLDTARALELLLLAPRRANRMARGATAGHALLVSADVHRRAEVTGDALTYNEMDELAIRLRRYAPVTTDAVIVPGLAPVPCTPAERRAVLRRRWLSHLPTYLTGNLLALGGLGALAARRPRWGAAVLAAACAQPYLATLCTPLRPHDRARFSLTRPVAAPYRWARVAIAPEHPDPRIERARDGYAADIAEGVERFLLPAATACPWCAGTDLRKLLTSGEYQRNKPGTFRLDTCRSCGHVFQNPRLSTEGLDFYYRDYYDGLGAEEVEDAFRVSGHSYKGRATMVRGHAVPKAWLDVGGGLGHFCSYARDIWPDTRFDALDMGAGIVQAEKQGWVDRAHRGFFIDKAAELAGRYDVVSMHHYLEHTLDPAAELDAAAKVLPAGGHLLVEVPDPQSPFGRLAGRWWHNWLQPQHLHLIPFGNLVQALHERGLEVVAVDRGTAHQRADALPALMVMLNRLVPDPDRPWRPAGRRRLRVAVRTAAYLAALPPLAAAFAADQLASAVIARTGGANAYRVLARKTG</sequence>
<proteinExistence type="predicted"/>
<dbReference type="GO" id="GO:0032259">
    <property type="term" value="P:methylation"/>
    <property type="evidence" value="ECO:0007669"/>
    <property type="project" value="UniProtKB-KW"/>
</dbReference>
<dbReference type="Gene3D" id="3.40.50.150">
    <property type="entry name" value="Vaccinia Virus protein VP39"/>
    <property type="match status" value="1"/>
</dbReference>
<dbReference type="RefSeq" id="WP_378286300.1">
    <property type="nucleotide sequence ID" value="NZ_JBHSON010000055.1"/>
</dbReference>
<keyword evidence="2" id="KW-1185">Reference proteome</keyword>
<dbReference type="CDD" id="cd02440">
    <property type="entry name" value="AdoMet_MTases"/>
    <property type="match status" value="1"/>
</dbReference>
<dbReference type="Pfam" id="PF13489">
    <property type="entry name" value="Methyltransf_23"/>
    <property type="match status" value="1"/>
</dbReference>